<organism evidence="3">
    <name type="scientific">Candidatus Moduliflexus flocculans</name>
    <dbReference type="NCBI Taxonomy" id="1499966"/>
    <lineage>
        <taxon>Bacteria</taxon>
        <taxon>Candidatus Moduliflexota</taxon>
        <taxon>Candidatus Moduliflexia</taxon>
        <taxon>Candidatus Moduliflexales</taxon>
        <taxon>Candidatus Moduliflexaceae</taxon>
    </lineage>
</organism>
<feature type="domain" description="Isochorismatase-like" evidence="2">
    <location>
        <begin position="8"/>
        <end position="172"/>
    </location>
</feature>
<sequence length="178" mass="19497">MKDLLTGAALFVIDIQNDYFPDGQYPLSGSIDASLQAQKVLKFFRGRALPVIHVEHEAIKPDATFFLPNTDGQKIHANALPADGEFVIKKHHISSFEQTPLLTYLQGQNIQRMIITGMQTNVCVLGATTDGLKHGFEVVVLRDATAAVNPTIYAETIEKFATIGATVMSVDDFLNAHN</sequence>
<name>A0A081BRW9_9BACT</name>
<evidence type="ECO:0000259" key="2">
    <source>
        <dbReference type="Pfam" id="PF00857"/>
    </source>
</evidence>
<dbReference type="HOGENOM" id="CLU_068979_5_1_0"/>
<dbReference type="InterPro" id="IPR000868">
    <property type="entry name" value="Isochorismatase-like_dom"/>
</dbReference>
<dbReference type="AlphaFoldDB" id="A0A081BRW9"/>
<protein>
    <submittedName>
        <fullName evidence="3">Isochorismatase family protein</fullName>
    </submittedName>
</protein>
<keyword evidence="1" id="KW-0378">Hydrolase</keyword>
<gene>
    <name evidence="3" type="ORF">U14_05428</name>
</gene>
<dbReference type="GO" id="GO:0016787">
    <property type="term" value="F:hydrolase activity"/>
    <property type="evidence" value="ECO:0007669"/>
    <property type="project" value="UniProtKB-KW"/>
</dbReference>
<dbReference type="PANTHER" id="PTHR43540">
    <property type="entry name" value="PEROXYUREIDOACRYLATE/UREIDOACRYLATE AMIDOHYDROLASE-RELATED"/>
    <property type="match status" value="1"/>
</dbReference>
<reference evidence="3" key="1">
    <citation type="journal article" date="2015" name="PeerJ">
        <title>First genomic representation of candidate bacterial phylum KSB3 points to enhanced environmental sensing as a trigger of wastewater bulking.</title>
        <authorList>
            <person name="Sekiguchi Y."/>
            <person name="Ohashi A."/>
            <person name="Parks D.H."/>
            <person name="Yamauchi T."/>
            <person name="Tyson G.W."/>
            <person name="Hugenholtz P."/>
        </authorList>
    </citation>
    <scope>NUCLEOTIDE SEQUENCE [LARGE SCALE GENOMIC DNA]</scope>
</reference>
<dbReference type="Proteomes" id="UP000030700">
    <property type="component" value="Unassembled WGS sequence"/>
</dbReference>
<accession>A0A081BRW9</accession>
<dbReference type="SUPFAM" id="SSF52499">
    <property type="entry name" value="Isochorismatase-like hydrolases"/>
    <property type="match status" value="1"/>
</dbReference>
<keyword evidence="4" id="KW-1185">Reference proteome</keyword>
<evidence type="ECO:0000256" key="1">
    <source>
        <dbReference type="ARBA" id="ARBA00022801"/>
    </source>
</evidence>
<proteinExistence type="predicted"/>
<dbReference type="InterPro" id="IPR036380">
    <property type="entry name" value="Isochorismatase-like_sf"/>
</dbReference>
<evidence type="ECO:0000313" key="3">
    <source>
        <dbReference type="EMBL" id="GAK54150.1"/>
    </source>
</evidence>
<dbReference type="PANTHER" id="PTHR43540:SF1">
    <property type="entry name" value="ISOCHORISMATASE HYDROLASE"/>
    <property type="match status" value="1"/>
</dbReference>
<dbReference type="Pfam" id="PF00857">
    <property type="entry name" value="Isochorismatase"/>
    <property type="match status" value="1"/>
</dbReference>
<dbReference type="Gene3D" id="3.40.50.850">
    <property type="entry name" value="Isochorismatase-like"/>
    <property type="match status" value="1"/>
</dbReference>
<evidence type="ECO:0000313" key="4">
    <source>
        <dbReference type="Proteomes" id="UP000030700"/>
    </source>
</evidence>
<dbReference type="InterPro" id="IPR050272">
    <property type="entry name" value="Isochorismatase-like_hydrls"/>
</dbReference>
<dbReference type="STRING" id="1499966.U14_05428"/>
<dbReference type="EMBL" id="DF820460">
    <property type="protein sequence ID" value="GAK54150.1"/>
    <property type="molecule type" value="Genomic_DNA"/>
</dbReference>